<proteinExistence type="predicted"/>
<dbReference type="InterPro" id="IPR032466">
    <property type="entry name" value="Metal_Hydrolase"/>
</dbReference>
<evidence type="ECO:0000259" key="1">
    <source>
        <dbReference type="Pfam" id="PF04909"/>
    </source>
</evidence>
<feature type="domain" description="Amidohydrolase-related" evidence="1">
    <location>
        <begin position="10"/>
        <end position="266"/>
    </location>
</feature>
<dbReference type="InterPro" id="IPR006680">
    <property type="entry name" value="Amidohydro-rel"/>
</dbReference>
<dbReference type="RefSeq" id="WP_388108413.1">
    <property type="nucleotide sequence ID" value="NZ_JBIAHM010000008.1"/>
</dbReference>
<accession>A0ABW6M599</accession>
<dbReference type="Pfam" id="PF04909">
    <property type="entry name" value="Amidohydro_2"/>
    <property type="match status" value="1"/>
</dbReference>
<evidence type="ECO:0000313" key="3">
    <source>
        <dbReference type="Proteomes" id="UP001601303"/>
    </source>
</evidence>
<comment type="caution">
    <text evidence="2">The sequence shown here is derived from an EMBL/GenBank/DDBJ whole genome shotgun (WGS) entry which is preliminary data.</text>
</comment>
<evidence type="ECO:0000313" key="2">
    <source>
        <dbReference type="EMBL" id="MFE9601305.1"/>
    </source>
</evidence>
<dbReference type="Gene3D" id="3.20.20.140">
    <property type="entry name" value="Metal-dependent hydrolases"/>
    <property type="match status" value="1"/>
</dbReference>
<dbReference type="Proteomes" id="UP001601303">
    <property type="component" value="Unassembled WGS sequence"/>
</dbReference>
<dbReference type="SUPFAM" id="SSF51556">
    <property type="entry name" value="Metallo-dependent hydrolases"/>
    <property type="match status" value="1"/>
</dbReference>
<name>A0ABW6M599_9ACTN</name>
<keyword evidence="3" id="KW-1185">Reference proteome</keyword>
<protein>
    <submittedName>
        <fullName evidence="2">Amidohydrolase family protein</fullName>
    </submittedName>
</protein>
<gene>
    <name evidence="2" type="ORF">ACFYNQ_22390</name>
</gene>
<sequence length="288" mass="32545">MTARTVRNIVDTHHHVGTLSIGATEEHTRPRTLRDSVDIHHSMLDRFGMTACAVMPGLQYERPHGIVDTRQVNDAIAAYRGRSPRFLAALGMVEPLHGLTLCREELDRMAGPLRLDGVVWHTRYQGVAVSDRRMHALVDEAAARSFPCYVHMFAESNLETPWMFAKFAHNHPEATIVALDAFSASTQIQYVMDLADRFDNIMFDTAMCFPLLRLFDTFVTRFGSERLLFGTDSYADPVRYNTPAVLAELLASDMDTEHLENILWRTFCRVFPAVGAAFEALDTPKEEL</sequence>
<organism evidence="2 3">
    <name type="scientific">Streptomyces hokutonensis</name>
    <dbReference type="NCBI Taxonomy" id="1306990"/>
    <lineage>
        <taxon>Bacteria</taxon>
        <taxon>Bacillati</taxon>
        <taxon>Actinomycetota</taxon>
        <taxon>Actinomycetes</taxon>
        <taxon>Kitasatosporales</taxon>
        <taxon>Streptomycetaceae</taxon>
        <taxon>Streptomyces</taxon>
    </lineage>
</organism>
<reference evidence="2 3" key="1">
    <citation type="submission" date="2024-10" db="EMBL/GenBank/DDBJ databases">
        <title>The Natural Products Discovery Center: Release of the First 8490 Sequenced Strains for Exploring Actinobacteria Biosynthetic Diversity.</title>
        <authorList>
            <person name="Kalkreuter E."/>
            <person name="Kautsar S.A."/>
            <person name="Yang D."/>
            <person name="Bader C.D."/>
            <person name="Teijaro C.N."/>
            <person name="Fluegel L."/>
            <person name="Davis C.M."/>
            <person name="Simpson J.R."/>
            <person name="Lauterbach L."/>
            <person name="Steele A.D."/>
            <person name="Gui C."/>
            <person name="Meng S."/>
            <person name="Li G."/>
            <person name="Viehrig K."/>
            <person name="Ye F."/>
            <person name="Su P."/>
            <person name="Kiefer A.F."/>
            <person name="Nichols A."/>
            <person name="Cepeda A.J."/>
            <person name="Yan W."/>
            <person name="Fan B."/>
            <person name="Jiang Y."/>
            <person name="Adhikari A."/>
            <person name="Zheng C.-J."/>
            <person name="Schuster L."/>
            <person name="Cowan T.M."/>
            <person name="Smanski M.J."/>
            <person name="Chevrette M.G."/>
            <person name="De Carvalho L.P.S."/>
            <person name="Shen B."/>
        </authorList>
    </citation>
    <scope>NUCLEOTIDE SEQUENCE [LARGE SCALE GENOMIC DNA]</scope>
    <source>
        <strain evidence="2 3">NPDC006488</strain>
    </source>
</reference>
<dbReference type="EMBL" id="JBIAHM010000008">
    <property type="protein sequence ID" value="MFE9601305.1"/>
    <property type="molecule type" value="Genomic_DNA"/>
</dbReference>